<feature type="region of interest" description="Disordered" evidence="1">
    <location>
        <begin position="540"/>
        <end position="569"/>
    </location>
</feature>
<evidence type="ECO:0000313" key="4">
    <source>
        <dbReference type="Proteomes" id="UP000011087"/>
    </source>
</evidence>
<protein>
    <submittedName>
        <fullName evidence="2 3">Uncharacterized protein</fullName>
    </submittedName>
</protein>
<dbReference type="RefSeq" id="XP_005823120.1">
    <property type="nucleotide sequence ID" value="XM_005823063.1"/>
</dbReference>
<organism evidence="2">
    <name type="scientific">Guillardia theta (strain CCMP2712)</name>
    <name type="common">Cryptophyte</name>
    <dbReference type="NCBI Taxonomy" id="905079"/>
    <lineage>
        <taxon>Eukaryota</taxon>
        <taxon>Cryptophyceae</taxon>
        <taxon>Pyrenomonadales</taxon>
        <taxon>Geminigeraceae</taxon>
        <taxon>Guillardia</taxon>
    </lineage>
</organism>
<dbReference type="GeneID" id="17292872"/>
<keyword evidence="4" id="KW-1185">Reference proteome</keyword>
<proteinExistence type="predicted"/>
<evidence type="ECO:0000313" key="3">
    <source>
        <dbReference type="EnsemblProtists" id="EKX36140"/>
    </source>
</evidence>
<accession>L1IK10</accession>
<reference evidence="4" key="2">
    <citation type="submission" date="2012-11" db="EMBL/GenBank/DDBJ databases">
        <authorList>
            <person name="Kuo A."/>
            <person name="Curtis B.A."/>
            <person name="Tanifuji G."/>
            <person name="Burki F."/>
            <person name="Gruber A."/>
            <person name="Irimia M."/>
            <person name="Maruyama S."/>
            <person name="Arias M.C."/>
            <person name="Ball S.G."/>
            <person name="Gile G.H."/>
            <person name="Hirakawa Y."/>
            <person name="Hopkins J.F."/>
            <person name="Rensing S.A."/>
            <person name="Schmutz J."/>
            <person name="Symeonidi A."/>
            <person name="Elias M."/>
            <person name="Eveleigh R.J."/>
            <person name="Herman E.K."/>
            <person name="Klute M.J."/>
            <person name="Nakayama T."/>
            <person name="Obornik M."/>
            <person name="Reyes-Prieto A."/>
            <person name="Armbrust E.V."/>
            <person name="Aves S.J."/>
            <person name="Beiko R.G."/>
            <person name="Coutinho P."/>
            <person name="Dacks J.B."/>
            <person name="Durnford D.G."/>
            <person name="Fast N.M."/>
            <person name="Green B.R."/>
            <person name="Grisdale C."/>
            <person name="Hempe F."/>
            <person name="Henrissat B."/>
            <person name="Hoppner M.P."/>
            <person name="Ishida K.-I."/>
            <person name="Kim E."/>
            <person name="Koreny L."/>
            <person name="Kroth P.G."/>
            <person name="Liu Y."/>
            <person name="Malik S.-B."/>
            <person name="Maier U.G."/>
            <person name="McRose D."/>
            <person name="Mock T."/>
            <person name="Neilson J.A."/>
            <person name="Onodera N.T."/>
            <person name="Poole A.M."/>
            <person name="Pritham E.J."/>
            <person name="Richards T.A."/>
            <person name="Rocap G."/>
            <person name="Roy S.W."/>
            <person name="Sarai C."/>
            <person name="Schaack S."/>
            <person name="Shirato S."/>
            <person name="Slamovits C.H."/>
            <person name="Spencer D.F."/>
            <person name="Suzuki S."/>
            <person name="Worden A.Z."/>
            <person name="Zauner S."/>
            <person name="Barry K."/>
            <person name="Bell C."/>
            <person name="Bharti A.K."/>
            <person name="Crow J.A."/>
            <person name="Grimwood J."/>
            <person name="Kramer R."/>
            <person name="Lindquist E."/>
            <person name="Lucas S."/>
            <person name="Salamov A."/>
            <person name="McFadden G.I."/>
            <person name="Lane C.E."/>
            <person name="Keeling P.J."/>
            <person name="Gray M.W."/>
            <person name="Grigoriev I.V."/>
            <person name="Archibald J.M."/>
        </authorList>
    </citation>
    <scope>NUCLEOTIDE SEQUENCE</scope>
    <source>
        <strain evidence="4">CCMP2712</strain>
    </source>
</reference>
<evidence type="ECO:0000256" key="1">
    <source>
        <dbReference type="SAM" id="MobiDB-lite"/>
    </source>
</evidence>
<reference evidence="2 4" key="1">
    <citation type="journal article" date="2012" name="Nature">
        <title>Algal genomes reveal evolutionary mosaicism and the fate of nucleomorphs.</title>
        <authorList>
            <consortium name="DOE Joint Genome Institute"/>
            <person name="Curtis B.A."/>
            <person name="Tanifuji G."/>
            <person name="Burki F."/>
            <person name="Gruber A."/>
            <person name="Irimia M."/>
            <person name="Maruyama S."/>
            <person name="Arias M.C."/>
            <person name="Ball S.G."/>
            <person name="Gile G.H."/>
            <person name="Hirakawa Y."/>
            <person name="Hopkins J.F."/>
            <person name="Kuo A."/>
            <person name="Rensing S.A."/>
            <person name="Schmutz J."/>
            <person name="Symeonidi A."/>
            <person name="Elias M."/>
            <person name="Eveleigh R.J."/>
            <person name="Herman E.K."/>
            <person name="Klute M.J."/>
            <person name="Nakayama T."/>
            <person name="Obornik M."/>
            <person name="Reyes-Prieto A."/>
            <person name="Armbrust E.V."/>
            <person name="Aves S.J."/>
            <person name="Beiko R.G."/>
            <person name="Coutinho P."/>
            <person name="Dacks J.B."/>
            <person name="Durnford D.G."/>
            <person name="Fast N.M."/>
            <person name="Green B.R."/>
            <person name="Grisdale C.J."/>
            <person name="Hempel F."/>
            <person name="Henrissat B."/>
            <person name="Hoppner M.P."/>
            <person name="Ishida K."/>
            <person name="Kim E."/>
            <person name="Koreny L."/>
            <person name="Kroth P.G."/>
            <person name="Liu Y."/>
            <person name="Malik S.B."/>
            <person name="Maier U.G."/>
            <person name="McRose D."/>
            <person name="Mock T."/>
            <person name="Neilson J.A."/>
            <person name="Onodera N.T."/>
            <person name="Poole A.M."/>
            <person name="Pritham E.J."/>
            <person name="Richards T.A."/>
            <person name="Rocap G."/>
            <person name="Roy S.W."/>
            <person name="Sarai C."/>
            <person name="Schaack S."/>
            <person name="Shirato S."/>
            <person name="Slamovits C.H."/>
            <person name="Spencer D.F."/>
            <person name="Suzuki S."/>
            <person name="Worden A.Z."/>
            <person name="Zauner S."/>
            <person name="Barry K."/>
            <person name="Bell C."/>
            <person name="Bharti A.K."/>
            <person name="Crow J.A."/>
            <person name="Grimwood J."/>
            <person name="Kramer R."/>
            <person name="Lindquist E."/>
            <person name="Lucas S."/>
            <person name="Salamov A."/>
            <person name="McFadden G.I."/>
            <person name="Lane C.E."/>
            <person name="Keeling P.J."/>
            <person name="Gray M.W."/>
            <person name="Grigoriev I.V."/>
            <person name="Archibald J.M."/>
        </authorList>
    </citation>
    <scope>NUCLEOTIDE SEQUENCE</scope>
    <source>
        <strain evidence="2 4">CCMP2712</strain>
    </source>
</reference>
<gene>
    <name evidence="2" type="ORF">GUITHDRAFT_117648</name>
</gene>
<dbReference type="Proteomes" id="UP000011087">
    <property type="component" value="Unassembled WGS sequence"/>
</dbReference>
<dbReference type="EnsemblProtists" id="EKX36140">
    <property type="protein sequence ID" value="EKX36140"/>
    <property type="gene ID" value="GUITHDRAFT_117648"/>
</dbReference>
<dbReference type="HOGENOM" id="CLU_464998_0_0_1"/>
<evidence type="ECO:0000313" key="2">
    <source>
        <dbReference type="EMBL" id="EKX36140.1"/>
    </source>
</evidence>
<sequence>MPINKSNRPESDASMEVEDVVEATPGSIPGATVNTELLVPEPLLHPSNLWLEGLVLPSPEDRHENLPTVIAMVVDPVYCRLGVFNQAKTMSGGDSRSLPSHFVVLAPFSAGWGKAPLEDKPLKNAEFLSEIHVDADGRRGLMIYSFDKHESNQQYKGAVRKDVATLVQSGCTLRLSTTTKTFEFEKQNKKTGQRALFPDVDTIHPFTLVKLFLKPNNATKVDTPGDVVTIKSIEIIPLTLYSFVPAMGDFPATFEEQKTITEVCKTYAPEGCRPCSNYLFSNGGEVMLLRSVSCLLRASVDEDGAGVTISNACLDFEMGKSMIDEVRIDGPTLMRYTNCSTVKRACQLLEVAASCGCLQLMVVKSWVSYKVDEDTWKKRLVYRAAPIIDFLRLLGIDVSAGTDDDVLRFLLHAPQTRDSTVVIRKDGNAKISFDAVRRCLVHETHRFFNFEEDGKELKREIIVRLDLRILSDPSKELPVDPSVSMDWQPYHASYPVPKCCRVHIDLGPKLNPEGYAVDLDMQAVPNYLCMQLNLSSSRAPSVPGMGNAAQEAKTCRKRAAPSVEDADSF</sequence>
<reference evidence="3" key="3">
    <citation type="submission" date="2015-06" db="UniProtKB">
        <authorList>
            <consortium name="EnsemblProtists"/>
        </authorList>
    </citation>
    <scope>IDENTIFICATION</scope>
</reference>
<dbReference type="PaxDb" id="55529-EKX36140"/>
<dbReference type="EMBL" id="JH993078">
    <property type="protein sequence ID" value="EKX36140.1"/>
    <property type="molecule type" value="Genomic_DNA"/>
</dbReference>
<dbReference type="AlphaFoldDB" id="L1IK10"/>
<dbReference type="KEGG" id="gtt:GUITHDRAFT_117648"/>
<name>L1IK10_GUITC</name>